<dbReference type="PANTHER" id="PTHR14289:SF16">
    <property type="entry name" value="POLYMERASE DELTA-INTERACTING PROTEIN 2"/>
    <property type="match status" value="1"/>
</dbReference>
<sequence length="128" mass="13936">MTEPDPRYLITVQVTTRYLPEQSSASQERYAFAYDVSIRNDGQLPAQLLSRHWIITDGNGEAQEVRGPGVVGEQPLIAPGETHSYSSGTLMPTQVGSMRGSYQMVASDGHSFEAAIPTFRLAVPGSLH</sequence>
<dbReference type="InterPro" id="IPR023065">
    <property type="entry name" value="Uncharacterised_ApaG"/>
</dbReference>
<dbReference type="EMBL" id="CP013987">
    <property type="protein sequence ID" value="ALZ83020.1"/>
    <property type="molecule type" value="Genomic_DNA"/>
</dbReference>
<reference evidence="4 5" key="1">
    <citation type="submission" date="2016-01" db="EMBL/GenBank/DDBJ databases">
        <title>Annotation of Pseudomonas oryzihabitans USDA-ARS-USMARC-56511.</title>
        <authorList>
            <person name="Harhay G.P."/>
            <person name="Harhay D.M."/>
            <person name="Smith T.P.L."/>
            <person name="Bono J.L."/>
            <person name="Heaton M.P."/>
            <person name="Clawson M.L."/>
            <person name="Chitko-Mckown C.G."/>
            <person name="Capik S.F."/>
            <person name="DeDonder K.D."/>
            <person name="Apley M.D."/>
            <person name="Lubbers B.V."/>
            <person name="White B.J."/>
            <person name="Larson R.L."/>
        </authorList>
    </citation>
    <scope>NUCLEOTIDE SEQUENCE [LARGE SCALE GENOMIC DNA]</scope>
    <source>
        <strain evidence="4 5">USDA-ARS-USMARC-56511</strain>
    </source>
</reference>
<feature type="domain" description="ApaG" evidence="3">
    <location>
        <begin position="4"/>
        <end position="128"/>
    </location>
</feature>
<dbReference type="HAMAP" id="MF_00791">
    <property type="entry name" value="ApaG"/>
    <property type="match status" value="1"/>
</dbReference>
<protein>
    <recommendedName>
        <fullName evidence="1 2">Protein ApaG</fullName>
    </recommendedName>
</protein>
<dbReference type="InterPro" id="IPR036767">
    <property type="entry name" value="ApaG_sf"/>
</dbReference>
<dbReference type="PROSITE" id="PS51087">
    <property type="entry name" value="APAG"/>
    <property type="match status" value="1"/>
</dbReference>
<dbReference type="AlphaFoldDB" id="A0A0U4WFA7"/>
<dbReference type="Pfam" id="PF04379">
    <property type="entry name" value="DUF525"/>
    <property type="match status" value="1"/>
</dbReference>
<dbReference type="OrthoDB" id="9795226at2"/>
<accession>A0A0U4WFA7</accession>
<gene>
    <name evidence="2" type="primary">apaG</name>
    <name evidence="4" type="ORF">APT59_01920</name>
</gene>
<dbReference type="SUPFAM" id="SSF110069">
    <property type="entry name" value="ApaG-like"/>
    <property type="match status" value="1"/>
</dbReference>
<dbReference type="PANTHER" id="PTHR14289">
    <property type="entry name" value="F-BOX ONLY PROTEIN 3"/>
    <property type="match status" value="1"/>
</dbReference>
<proteinExistence type="inferred from homology"/>
<organism evidence="4 5">
    <name type="scientific">Pseudomonas oryzihabitans</name>
    <dbReference type="NCBI Taxonomy" id="47885"/>
    <lineage>
        <taxon>Bacteria</taxon>
        <taxon>Pseudomonadati</taxon>
        <taxon>Pseudomonadota</taxon>
        <taxon>Gammaproteobacteria</taxon>
        <taxon>Pseudomonadales</taxon>
        <taxon>Pseudomonadaceae</taxon>
        <taxon>Pseudomonas</taxon>
    </lineage>
</organism>
<evidence type="ECO:0000313" key="4">
    <source>
        <dbReference type="EMBL" id="ALZ83020.1"/>
    </source>
</evidence>
<evidence type="ECO:0000259" key="3">
    <source>
        <dbReference type="PROSITE" id="PS51087"/>
    </source>
</evidence>
<dbReference type="InterPro" id="IPR007474">
    <property type="entry name" value="ApaG_domain"/>
</dbReference>
<dbReference type="KEGG" id="por:APT59_01920"/>
<dbReference type="GO" id="GO:0070987">
    <property type="term" value="P:error-free translesion synthesis"/>
    <property type="evidence" value="ECO:0007669"/>
    <property type="project" value="TreeGrafter"/>
</dbReference>
<evidence type="ECO:0000313" key="5">
    <source>
        <dbReference type="Proteomes" id="UP000064137"/>
    </source>
</evidence>
<dbReference type="RefSeq" id="WP_059313309.1">
    <property type="nucleotide sequence ID" value="NZ_CP013987.1"/>
</dbReference>
<dbReference type="Proteomes" id="UP000064137">
    <property type="component" value="Chromosome"/>
</dbReference>
<evidence type="ECO:0000256" key="2">
    <source>
        <dbReference type="HAMAP-Rule" id="MF_00791"/>
    </source>
</evidence>
<name>A0A0U4WFA7_9PSED</name>
<dbReference type="Gene3D" id="2.60.40.1470">
    <property type="entry name" value="ApaG domain"/>
    <property type="match status" value="1"/>
</dbReference>
<evidence type="ECO:0000256" key="1">
    <source>
        <dbReference type="ARBA" id="ARBA00017693"/>
    </source>
</evidence>
<dbReference type="NCBIfam" id="NF003967">
    <property type="entry name" value="PRK05461.1"/>
    <property type="match status" value="1"/>
</dbReference>